<feature type="transmembrane region" description="Helical" evidence="1">
    <location>
        <begin position="72"/>
        <end position="93"/>
    </location>
</feature>
<reference evidence="2 3" key="1">
    <citation type="submission" date="2022-07" db="EMBL/GenBank/DDBJ databases">
        <title>Novel species in genus cellulomonas.</title>
        <authorList>
            <person name="Ye L."/>
        </authorList>
    </citation>
    <scope>NUCLEOTIDE SEQUENCE [LARGE SCALE GENOMIC DNA]</scope>
    <source>
        <strain evidence="3">zg-B89</strain>
    </source>
</reference>
<feature type="transmembrane region" description="Helical" evidence="1">
    <location>
        <begin position="99"/>
        <end position="126"/>
    </location>
</feature>
<name>A0ABY5KML7_9CELL</name>
<keyword evidence="1" id="KW-0472">Membrane</keyword>
<evidence type="ECO:0000313" key="3">
    <source>
        <dbReference type="Proteomes" id="UP001316384"/>
    </source>
</evidence>
<dbReference type="EMBL" id="CP101987">
    <property type="protein sequence ID" value="UUI70691.1"/>
    <property type="molecule type" value="Genomic_DNA"/>
</dbReference>
<feature type="transmembrane region" description="Helical" evidence="1">
    <location>
        <begin position="7"/>
        <end position="32"/>
    </location>
</feature>
<keyword evidence="3" id="KW-1185">Reference proteome</keyword>
<dbReference type="Proteomes" id="UP001316384">
    <property type="component" value="Chromosome"/>
</dbReference>
<feature type="transmembrane region" description="Helical" evidence="1">
    <location>
        <begin position="38"/>
        <end position="60"/>
    </location>
</feature>
<evidence type="ECO:0000256" key="1">
    <source>
        <dbReference type="SAM" id="Phobius"/>
    </source>
</evidence>
<gene>
    <name evidence="2" type="ORF">NP048_12915</name>
</gene>
<keyword evidence="1" id="KW-1133">Transmembrane helix</keyword>
<accession>A0ABY5KML7</accession>
<organism evidence="2 3">
    <name type="scientific">Cellulomonas xiejunii</name>
    <dbReference type="NCBI Taxonomy" id="2968083"/>
    <lineage>
        <taxon>Bacteria</taxon>
        <taxon>Bacillati</taxon>
        <taxon>Actinomycetota</taxon>
        <taxon>Actinomycetes</taxon>
        <taxon>Micrococcales</taxon>
        <taxon>Cellulomonadaceae</taxon>
        <taxon>Cellulomonas</taxon>
    </lineage>
</organism>
<evidence type="ECO:0008006" key="4">
    <source>
        <dbReference type="Google" id="ProtNLM"/>
    </source>
</evidence>
<protein>
    <recommendedName>
        <fullName evidence="4">Major facilitator superfamily (MFS) profile domain-containing protein</fullName>
    </recommendedName>
</protein>
<dbReference type="RefSeq" id="WP_227579514.1">
    <property type="nucleotide sequence ID" value="NZ_CP101987.1"/>
</dbReference>
<proteinExistence type="predicted"/>
<sequence>MRGLVWAWVAGTATYVGVLLGGAVLVGVLAAGSGEVVVAWPLLVVPGALAGVIAVVVATARSAQRPPRRRGLVAVAVPALAALGMSVGAAVEAAARADIALLLLVLDVAVPTLVLLVTGALGGAVAHVRWAPAARSSYVEVV</sequence>
<keyword evidence="1" id="KW-0812">Transmembrane</keyword>
<evidence type="ECO:0000313" key="2">
    <source>
        <dbReference type="EMBL" id="UUI70691.1"/>
    </source>
</evidence>